<accession>A0ABQ5TI99</accession>
<reference evidence="1 2" key="1">
    <citation type="submission" date="2023-02" db="EMBL/GenBank/DDBJ databases">
        <title>Oceanobacillus kimchii IFOP_LL358 isolated form Alexandrium catenella lab strain.</title>
        <authorList>
            <person name="Gajardo G."/>
            <person name="Ueki S."/>
            <person name="Maruyama F."/>
        </authorList>
    </citation>
    <scope>NUCLEOTIDE SEQUENCE [LARGE SCALE GENOMIC DNA]</scope>
    <source>
        <strain evidence="1 2">IFOP_LL358</strain>
    </source>
</reference>
<keyword evidence="2" id="KW-1185">Reference proteome</keyword>
<organism evidence="1 2">
    <name type="scientific">Oceanobacillus kimchii</name>
    <dbReference type="NCBI Taxonomy" id="746691"/>
    <lineage>
        <taxon>Bacteria</taxon>
        <taxon>Bacillati</taxon>
        <taxon>Bacillota</taxon>
        <taxon>Bacilli</taxon>
        <taxon>Bacillales</taxon>
        <taxon>Bacillaceae</taxon>
        <taxon>Oceanobacillus</taxon>
    </lineage>
</organism>
<dbReference type="EMBL" id="BSKO01000001">
    <property type="protein sequence ID" value="GLO66185.1"/>
    <property type="molecule type" value="Genomic_DNA"/>
</dbReference>
<dbReference type="Proteomes" id="UP001275436">
    <property type="component" value="Unassembled WGS sequence"/>
</dbReference>
<proteinExistence type="predicted"/>
<protein>
    <submittedName>
        <fullName evidence="1">Uncharacterized protein</fullName>
    </submittedName>
</protein>
<evidence type="ECO:0000313" key="2">
    <source>
        <dbReference type="Proteomes" id="UP001275436"/>
    </source>
</evidence>
<evidence type="ECO:0000313" key="1">
    <source>
        <dbReference type="EMBL" id="GLO66185.1"/>
    </source>
</evidence>
<dbReference type="RefSeq" id="WP_317958067.1">
    <property type="nucleotide sequence ID" value="NZ_BSKO01000001.1"/>
</dbReference>
<name>A0ABQ5TI99_9BACI</name>
<sequence length="67" mass="8164">MNDWDDKTLDWLIKDVIGAIENGKDWTKLDELLDEYNYCLDRYDEYGDSIYLDQANDILEKLKRKEW</sequence>
<comment type="caution">
    <text evidence="1">The sequence shown here is derived from an EMBL/GenBank/DDBJ whole genome shotgun (WGS) entry which is preliminary data.</text>
</comment>
<gene>
    <name evidence="1" type="ORF">MACH08_19690</name>
</gene>